<dbReference type="EMBL" id="PKPP01003187">
    <property type="protein sequence ID" value="PWA70757.1"/>
    <property type="molecule type" value="Genomic_DNA"/>
</dbReference>
<dbReference type="InterPro" id="IPR058851">
    <property type="entry name" value="CALS1_helical"/>
</dbReference>
<feature type="repeat" description="WD" evidence="5">
    <location>
        <begin position="1113"/>
        <end position="1148"/>
    </location>
</feature>
<dbReference type="SMART" id="SM01205">
    <property type="entry name" value="FKS1_dom1"/>
    <property type="match status" value="1"/>
</dbReference>
<dbReference type="InterPro" id="IPR001680">
    <property type="entry name" value="WD40_rpt"/>
</dbReference>
<dbReference type="PROSITE" id="PS50082">
    <property type="entry name" value="WD_REPEATS_2"/>
    <property type="match status" value="2"/>
</dbReference>
<keyword evidence="7" id="KW-1133">Transmembrane helix</keyword>
<keyword evidence="4 7" id="KW-0472">Membrane</keyword>
<feature type="compositionally biased region" description="Polar residues" evidence="6">
    <location>
        <begin position="1006"/>
        <end position="1021"/>
    </location>
</feature>
<dbReference type="STRING" id="35608.A0A2U1NBA3"/>
<dbReference type="InterPro" id="IPR036322">
    <property type="entry name" value="WD40_repeat_dom_sf"/>
</dbReference>
<evidence type="ECO:0000256" key="4">
    <source>
        <dbReference type="ARBA" id="ARBA00023136"/>
    </source>
</evidence>
<dbReference type="InterPro" id="IPR026899">
    <property type="entry name" value="FKS1-like_dom1"/>
</dbReference>
<evidence type="ECO:0000256" key="2">
    <source>
        <dbReference type="ARBA" id="ARBA00022574"/>
    </source>
</evidence>
<evidence type="ECO:0000256" key="3">
    <source>
        <dbReference type="ARBA" id="ARBA00022737"/>
    </source>
</evidence>
<dbReference type="InterPro" id="IPR023175">
    <property type="entry name" value="Vta1/CALS_N_sf"/>
</dbReference>
<keyword evidence="7" id="KW-0812">Transmembrane</keyword>
<keyword evidence="3" id="KW-0677">Repeat</keyword>
<feature type="domain" description="1,3-beta-glucan synthase component FKS1-like" evidence="8">
    <location>
        <begin position="344"/>
        <end position="457"/>
    </location>
</feature>
<proteinExistence type="predicted"/>
<evidence type="ECO:0000313" key="9">
    <source>
        <dbReference type="EMBL" id="PWA70757.1"/>
    </source>
</evidence>
<sequence length="1355" mass="154100">MTRVYDNWERLVRGTLRREQLRLTGKGHERQSSGLAGAVPETLQRTTNINAILQAADEIQSEDAHVARILCETAYSMAQSLDPNSEGRGVLQFKTGLMSVIKQKLAKKDGGRIDRNRDAQHLWNFYQRYKRKHRVDEIQKEEQRMLESGIFSDDMGLRSQETKKAFTTLRALVEVLEVLIKEGPPDGVGREIAEELKRLKKQDQGLSGDLTPYNIVPLEAPSLANAIGFYPEIRGAISALRYHEQFPRLPGNFEVPAHRNLDMFDLLEFVFGFQKDNIRNQRENVVLSIANAQSRLGIPVESDPTIDDRAVTEVFLKVLDNYIKWCKYLRKRVVWNSLQAINKDRKLFLVSLYFLIWGEAANVRFLPECICYLFHHMARELDATLDSGEASPAASCVGEDNSVSFLAHVIQPIYDTLSKEAARNNNGKAAHSAWRNYDDFNEYFWSPACFELSWPMKKESPFLRWPKNTKRTGKSTFVEHRTFLHLYRSFHRMWIFLIVMFQGLTIVAFNHGKLNQVTFKRLLSIGPTYAILKFIEYCLDVLLMFGAYSTARGMAISRLVIRTDNNNVLTLVSIWAPIVAIYLMDIHIFYTLLSAVIGGVMGARARLGEIRSIEMVHKRFDSFPEAFVKQLVSTQAKRMPINGQSFQSPEENNDKMYAAQFSPFWNEIIKSLREEDYISNREMDLLSMPSNTGSLRLVQWPLFLLSSKIYLAIDLAIDCKDTQADLWSRIIRDEYMKYAVQECYYSIEKILLALVDGEGKLWVERIFREIEESIKQNSLVMTLNLKKLPLVLSRFSALTGLLVNVIDYKNWNTLCWLDVYILDYLVKKKLLASAKVFEDETKVPLDVQAIDAPRGFLYEWWTIFWDVFVSRHRHHQGAMEPCDEDMDSLIYSFANQNAQARQGLLSGAHAARAGVSTNMPLKGWPMTRDQIKALRQQQQQGALHPPQLSHRNQMEGHFQVPNERNITQIEHQFQPSNENMVSQMEGQFQAPNERNITQIERQFQPSNENKASQMEGQLQPSNERKRSQIEGQLQPLMEKKRKHPLMCADVGNSSGTTNEIAVVFPNSTESMPGSPHNDKINIDEYLNYGALDGKEPDVDATSSNDSRETKATLDGHSQAITDIRFSPSMLKLATSSQDKTIRIWDLENPGSSIRTFTGHTASVMSLDFHPKKEDCLCSCDENEIRFWTIMSAGCTKVSKGGASLVRFQSGSGKHLAGVIGKSVVLVDLENPQGRKHALKGHGRNVQSICWDASGEHLVSVSEDFIKVWRMDSGGKANCIRQLNVTGKRFCCGTFHPCYPSLLIIGCHEGLGLWNMAENKLLMPSKEPVYALAVSKITSGLIVSAGHNDNVVKIWK</sequence>
<dbReference type="Gene3D" id="2.130.10.10">
    <property type="entry name" value="YVTN repeat-like/Quinoprotein amine dehydrogenase"/>
    <property type="match status" value="2"/>
</dbReference>
<evidence type="ECO:0000256" key="5">
    <source>
        <dbReference type="PROSITE-ProRule" id="PRU00221"/>
    </source>
</evidence>
<gene>
    <name evidence="9" type="ORF">CTI12_AA283300</name>
</gene>
<accession>A0A2U1NBA3</accession>
<dbReference type="GO" id="GO:0012505">
    <property type="term" value="C:endomembrane system"/>
    <property type="evidence" value="ECO:0007669"/>
    <property type="project" value="UniProtKB-SubCell"/>
</dbReference>
<dbReference type="CDD" id="cd00200">
    <property type="entry name" value="WD40"/>
    <property type="match status" value="1"/>
</dbReference>
<name>A0A2U1NBA3_ARTAN</name>
<dbReference type="Gene3D" id="1.25.40.270">
    <property type="entry name" value="Vacuolar protein sorting-associated protein vta1"/>
    <property type="match status" value="1"/>
</dbReference>
<reference evidence="9 10" key="1">
    <citation type="journal article" date="2018" name="Mol. Plant">
        <title>The genome of Artemisia annua provides insight into the evolution of Asteraceae family and artemisinin biosynthesis.</title>
        <authorList>
            <person name="Shen Q."/>
            <person name="Zhang L."/>
            <person name="Liao Z."/>
            <person name="Wang S."/>
            <person name="Yan T."/>
            <person name="Shi P."/>
            <person name="Liu M."/>
            <person name="Fu X."/>
            <person name="Pan Q."/>
            <person name="Wang Y."/>
            <person name="Lv Z."/>
            <person name="Lu X."/>
            <person name="Zhang F."/>
            <person name="Jiang W."/>
            <person name="Ma Y."/>
            <person name="Chen M."/>
            <person name="Hao X."/>
            <person name="Li L."/>
            <person name="Tang Y."/>
            <person name="Lv G."/>
            <person name="Zhou Y."/>
            <person name="Sun X."/>
            <person name="Brodelius P.E."/>
            <person name="Rose J.K.C."/>
            <person name="Tang K."/>
        </authorList>
    </citation>
    <scope>NUCLEOTIDE SEQUENCE [LARGE SCALE GENOMIC DNA]</scope>
    <source>
        <strain evidence="10">cv. Huhao1</strain>
        <tissue evidence="9">Leaf</tissue>
    </source>
</reference>
<feature type="transmembrane region" description="Helical" evidence="7">
    <location>
        <begin position="568"/>
        <end position="590"/>
    </location>
</feature>
<evidence type="ECO:0000256" key="7">
    <source>
        <dbReference type="SAM" id="Phobius"/>
    </source>
</evidence>
<feature type="repeat" description="WD" evidence="5">
    <location>
        <begin position="1156"/>
        <end position="1197"/>
    </location>
</feature>
<evidence type="ECO:0000256" key="6">
    <source>
        <dbReference type="SAM" id="MobiDB-lite"/>
    </source>
</evidence>
<dbReference type="Pfam" id="PF25968">
    <property type="entry name" value="CALS1"/>
    <property type="match status" value="1"/>
</dbReference>
<dbReference type="InterPro" id="IPR015943">
    <property type="entry name" value="WD40/YVTN_repeat-like_dom_sf"/>
</dbReference>
<evidence type="ECO:0000313" key="10">
    <source>
        <dbReference type="Proteomes" id="UP000245207"/>
    </source>
</evidence>
<dbReference type="PANTHER" id="PTHR12741:SF67">
    <property type="entry name" value="CALLOSE SYNTHASE 10"/>
    <property type="match status" value="1"/>
</dbReference>
<dbReference type="Pfam" id="PF14288">
    <property type="entry name" value="FKS1_dom1"/>
    <property type="match status" value="1"/>
</dbReference>
<evidence type="ECO:0000259" key="8">
    <source>
        <dbReference type="SMART" id="SM01205"/>
    </source>
</evidence>
<organism evidence="9 10">
    <name type="scientific">Artemisia annua</name>
    <name type="common">Sweet wormwood</name>
    <dbReference type="NCBI Taxonomy" id="35608"/>
    <lineage>
        <taxon>Eukaryota</taxon>
        <taxon>Viridiplantae</taxon>
        <taxon>Streptophyta</taxon>
        <taxon>Embryophyta</taxon>
        <taxon>Tracheophyta</taxon>
        <taxon>Spermatophyta</taxon>
        <taxon>Magnoliopsida</taxon>
        <taxon>eudicotyledons</taxon>
        <taxon>Gunneridae</taxon>
        <taxon>Pentapetalae</taxon>
        <taxon>asterids</taxon>
        <taxon>campanulids</taxon>
        <taxon>Asterales</taxon>
        <taxon>Asteraceae</taxon>
        <taxon>Asteroideae</taxon>
        <taxon>Anthemideae</taxon>
        <taxon>Artemisiinae</taxon>
        <taxon>Artemisia</taxon>
    </lineage>
</organism>
<feature type="region of interest" description="Disordered" evidence="6">
    <location>
        <begin position="1091"/>
        <end position="1113"/>
    </location>
</feature>
<dbReference type="InterPro" id="IPR006594">
    <property type="entry name" value="LisH"/>
</dbReference>
<protein>
    <submittedName>
        <fullName evidence="9">Glucan synthase-like 8</fullName>
    </submittedName>
</protein>
<dbReference type="SUPFAM" id="SSF50978">
    <property type="entry name" value="WD40 repeat-like"/>
    <property type="match status" value="1"/>
</dbReference>
<feature type="transmembrane region" description="Helical" evidence="7">
    <location>
        <begin position="490"/>
        <end position="509"/>
    </location>
</feature>
<keyword evidence="2 5" id="KW-0853">WD repeat</keyword>
<dbReference type="PROSITE" id="PS50294">
    <property type="entry name" value="WD_REPEATS_REGION"/>
    <property type="match status" value="1"/>
</dbReference>
<dbReference type="Proteomes" id="UP000245207">
    <property type="component" value="Unassembled WGS sequence"/>
</dbReference>
<dbReference type="SMART" id="SM00320">
    <property type="entry name" value="WD40"/>
    <property type="match status" value="5"/>
</dbReference>
<keyword evidence="10" id="KW-1185">Reference proteome</keyword>
<dbReference type="PANTHER" id="PTHR12741">
    <property type="entry name" value="LYST-INTERACTING PROTEIN LIP5 DOPAMINE RESPONSIVE PROTEIN DRG-1"/>
    <property type="match status" value="1"/>
</dbReference>
<dbReference type="GO" id="GO:0046527">
    <property type="term" value="F:glucosyltransferase activity"/>
    <property type="evidence" value="ECO:0007669"/>
    <property type="project" value="TreeGrafter"/>
</dbReference>
<feature type="region of interest" description="Disordered" evidence="6">
    <location>
        <begin position="1006"/>
        <end position="1026"/>
    </location>
</feature>
<dbReference type="PROSITE" id="PS50896">
    <property type="entry name" value="LISH"/>
    <property type="match status" value="1"/>
</dbReference>
<dbReference type="GO" id="GO:0005886">
    <property type="term" value="C:plasma membrane"/>
    <property type="evidence" value="ECO:0007669"/>
    <property type="project" value="TreeGrafter"/>
</dbReference>
<evidence type="ECO:0000256" key="1">
    <source>
        <dbReference type="ARBA" id="ARBA00004308"/>
    </source>
</evidence>
<dbReference type="InterPro" id="IPR019775">
    <property type="entry name" value="WD40_repeat_CS"/>
</dbReference>
<dbReference type="OrthoDB" id="1880850at2759"/>
<dbReference type="Pfam" id="PF00400">
    <property type="entry name" value="WD40"/>
    <property type="match status" value="3"/>
</dbReference>
<dbReference type="PROSITE" id="PS00678">
    <property type="entry name" value="WD_REPEATS_1"/>
    <property type="match status" value="1"/>
</dbReference>
<comment type="caution">
    <text evidence="9">The sequence shown here is derived from an EMBL/GenBank/DDBJ whole genome shotgun (WGS) entry which is preliminary data.</text>
</comment>
<comment type="subcellular location">
    <subcellularLocation>
        <location evidence="1">Endomembrane system</location>
    </subcellularLocation>
</comment>